<reference evidence="1 2" key="1">
    <citation type="journal article" date="2022" name="DNA Res.">
        <title>Chromosomal-level genome assembly of the orchid tree Bauhinia variegata (Leguminosae; Cercidoideae) supports the allotetraploid origin hypothesis of Bauhinia.</title>
        <authorList>
            <person name="Zhong Y."/>
            <person name="Chen Y."/>
            <person name="Zheng D."/>
            <person name="Pang J."/>
            <person name="Liu Y."/>
            <person name="Luo S."/>
            <person name="Meng S."/>
            <person name="Qian L."/>
            <person name="Wei D."/>
            <person name="Dai S."/>
            <person name="Zhou R."/>
        </authorList>
    </citation>
    <scope>NUCLEOTIDE SEQUENCE [LARGE SCALE GENOMIC DNA]</scope>
    <source>
        <strain evidence="1">BV-YZ2020</strain>
    </source>
</reference>
<gene>
    <name evidence="1" type="ORF">L6164_017578</name>
</gene>
<dbReference type="EMBL" id="CM039432">
    <property type="protein sequence ID" value="KAI4332690.1"/>
    <property type="molecule type" value="Genomic_DNA"/>
</dbReference>
<comment type="caution">
    <text evidence="1">The sequence shown here is derived from an EMBL/GenBank/DDBJ whole genome shotgun (WGS) entry which is preliminary data.</text>
</comment>
<keyword evidence="2" id="KW-1185">Reference proteome</keyword>
<name>A0ACB9NDA5_BAUVA</name>
<accession>A0ACB9NDA5</accession>
<evidence type="ECO:0000313" key="1">
    <source>
        <dbReference type="EMBL" id="KAI4332690.1"/>
    </source>
</evidence>
<proteinExistence type="predicted"/>
<organism evidence="1 2">
    <name type="scientific">Bauhinia variegata</name>
    <name type="common">Purple orchid tree</name>
    <name type="synonym">Phanera variegata</name>
    <dbReference type="NCBI Taxonomy" id="167791"/>
    <lineage>
        <taxon>Eukaryota</taxon>
        <taxon>Viridiplantae</taxon>
        <taxon>Streptophyta</taxon>
        <taxon>Embryophyta</taxon>
        <taxon>Tracheophyta</taxon>
        <taxon>Spermatophyta</taxon>
        <taxon>Magnoliopsida</taxon>
        <taxon>eudicotyledons</taxon>
        <taxon>Gunneridae</taxon>
        <taxon>Pentapetalae</taxon>
        <taxon>rosids</taxon>
        <taxon>fabids</taxon>
        <taxon>Fabales</taxon>
        <taxon>Fabaceae</taxon>
        <taxon>Cercidoideae</taxon>
        <taxon>Cercideae</taxon>
        <taxon>Bauhiniinae</taxon>
        <taxon>Bauhinia</taxon>
    </lineage>
</organism>
<evidence type="ECO:0000313" key="2">
    <source>
        <dbReference type="Proteomes" id="UP000828941"/>
    </source>
</evidence>
<dbReference type="Proteomes" id="UP000828941">
    <property type="component" value="Chromosome 7"/>
</dbReference>
<sequence>MPNTMAPKRYLLIWKVLFLFLLLLSGNHAATPELYTNGKVRRLAGQPPCKRSRAGLVQSPLGLKRRDMPHCHNYL</sequence>
<protein>
    <submittedName>
        <fullName evidence="1">Uncharacterized protein</fullName>
    </submittedName>
</protein>